<evidence type="ECO:0000256" key="6">
    <source>
        <dbReference type="ARBA" id="ARBA00023136"/>
    </source>
</evidence>
<evidence type="ECO:0000256" key="5">
    <source>
        <dbReference type="ARBA" id="ARBA00022989"/>
    </source>
</evidence>
<dbReference type="PANTHER" id="PTHR48020:SF12">
    <property type="entry name" value="PROTON MYO-INOSITOL COTRANSPORTER"/>
    <property type="match status" value="1"/>
</dbReference>
<keyword evidence="6 7" id="KW-0472">Membrane</keyword>
<dbReference type="Proteomes" id="UP000593567">
    <property type="component" value="Unassembled WGS sequence"/>
</dbReference>
<keyword evidence="3" id="KW-0813">Transport</keyword>
<dbReference type="AlphaFoldDB" id="A0A7J7JFM2"/>
<dbReference type="SUPFAM" id="SSF103473">
    <property type="entry name" value="MFS general substrate transporter"/>
    <property type="match status" value="1"/>
</dbReference>
<dbReference type="GO" id="GO:0005366">
    <property type="term" value="F:myo-inositol:proton symporter activity"/>
    <property type="evidence" value="ECO:0007669"/>
    <property type="project" value="TreeGrafter"/>
</dbReference>
<organism evidence="9 10">
    <name type="scientific">Bugula neritina</name>
    <name type="common">Brown bryozoan</name>
    <name type="synonym">Sertularia neritina</name>
    <dbReference type="NCBI Taxonomy" id="10212"/>
    <lineage>
        <taxon>Eukaryota</taxon>
        <taxon>Metazoa</taxon>
        <taxon>Spiralia</taxon>
        <taxon>Lophotrochozoa</taxon>
        <taxon>Bryozoa</taxon>
        <taxon>Gymnolaemata</taxon>
        <taxon>Cheilostomatida</taxon>
        <taxon>Flustrina</taxon>
        <taxon>Buguloidea</taxon>
        <taxon>Bugulidae</taxon>
        <taxon>Bugula</taxon>
    </lineage>
</organism>
<dbReference type="PANTHER" id="PTHR48020">
    <property type="entry name" value="PROTON MYO-INOSITOL COTRANSPORTER"/>
    <property type="match status" value="1"/>
</dbReference>
<accession>A0A7J7JFM2</accession>
<evidence type="ECO:0000256" key="7">
    <source>
        <dbReference type="SAM" id="Phobius"/>
    </source>
</evidence>
<dbReference type="InterPro" id="IPR036259">
    <property type="entry name" value="MFS_trans_sf"/>
</dbReference>
<dbReference type="OrthoDB" id="6339427at2759"/>
<dbReference type="InterPro" id="IPR050814">
    <property type="entry name" value="Myo-inositol_Transporter"/>
</dbReference>
<dbReference type="InterPro" id="IPR020846">
    <property type="entry name" value="MFS_dom"/>
</dbReference>
<reference evidence="9" key="1">
    <citation type="submission" date="2020-06" db="EMBL/GenBank/DDBJ databases">
        <title>Draft genome of Bugula neritina, a colonial animal packing powerful symbionts and potential medicines.</title>
        <authorList>
            <person name="Rayko M."/>
        </authorList>
    </citation>
    <scope>NUCLEOTIDE SEQUENCE [LARGE SCALE GENOMIC DNA]</scope>
    <source>
        <strain evidence="9">Kwan_BN1</strain>
    </source>
</reference>
<proteinExistence type="inferred from homology"/>
<dbReference type="PRINTS" id="PR00171">
    <property type="entry name" value="SUGRTRNSPORT"/>
</dbReference>
<dbReference type="Pfam" id="PF00083">
    <property type="entry name" value="Sugar_tr"/>
    <property type="match status" value="1"/>
</dbReference>
<dbReference type="GO" id="GO:0016324">
    <property type="term" value="C:apical plasma membrane"/>
    <property type="evidence" value="ECO:0007669"/>
    <property type="project" value="TreeGrafter"/>
</dbReference>
<comment type="subcellular location">
    <subcellularLocation>
        <location evidence="1">Membrane</location>
        <topology evidence="1">Multi-pass membrane protein</topology>
    </subcellularLocation>
</comment>
<evidence type="ECO:0000313" key="9">
    <source>
        <dbReference type="EMBL" id="KAF6024401.1"/>
    </source>
</evidence>
<dbReference type="Gene3D" id="1.20.1250.20">
    <property type="entry name" value="MFS general substrate transporter like domains"/>
    <property type="match status" value="1"/>
</dbReference>
<comment type="similarity">
    <text evidence="2">Belongs to the major facilitator superfamily. Sugar transporter (TC 2.A.1.1) family.</text>
</comment>
<dbReference type="InterPro" id="IPR003663">
    <property type="entry name" value="Sugar/inositol_transpt"/>
</dbReference>
<evidence type="ECO:0000259" key="8">
    <source>
        <dbReference type="PROSITE" id="PS50850"/>
    </source>
</evidence>
<feature type="transmembrane region" description="Helical" evidence="7">
    <location>
        <begin position="193"/>
        <end position="212"/>
    </location>
</feature>
<dbReference type="InterPro" id="IPR005829">
    <property type="entry name" value="Sugar_transporter_CS"/>
</dbReference>
<feature type="domain" description="Major facilitator superfamily (MFS) profile" evidence="8">
    <location>
        <begin position="59"/>
        <end position="217"/>
    </location>
</feature>
<evidence type="ECO:0000256" key="3">
    <source>
        <dbReference type="ARBA" id="ARBA00022448"/>
    </source>
</evidence>
<feature type="transmembrane region" description="Helical" evidence="7">
    <location>
        <begin position="150"/>
        <end position="172"/>
    </location>
</feature>
<keyword evidence="10" id="KW-1185">Reference proteome</keyword>
<protein>
    <submittedName>
        <fullName evidence="9">SLC2A13</fullName>
    </submittedName>
</protein>
<sequence length="217" mass="22180">MAGVLAAGLCISDEPSLLDSEYTELELKPHKAVESKDGNDSLSANPAHPQPTTVYMVVLALLSATGGFLFGYDTGVVSGATIAIAASFELNTLDKELFVSITVGAAAVFAIIGGILNDRIGRKPTTLIASVVFAVGAIVLATANSKATLLIGRFILGIGIGFASVTVPIYIAETSPSAIRGRLVSLNQAFISGGMFVSLLVAGSFCSVASGWRGDGI</sequence>
<feature type="transmembrane region" description="Helical" evidence="7">
    <location>
        <begin position="97"/>
        <end position="115"/>
    </location>
</feature>
<dbReference type="EMBL" id="VXIV02002585">
    <property type="protein sequence ID" value="KAF6024401.1"/>
    <property type="molecule type" value="Genomic_DNA"/>
</dbReference>
<feature type="transmembrane region" description="Helical" evidence="7">
    <location>
        <begin position="127"/>
        <end position="144"/>
    </location>
</feature>
<feature type="transmembrane region" description="Helical" evidence="7">
    <location>
        <begin position="53"/>
        <end position="72"/>
    </location>
</feature>
<keyword evidence="4 7" id="KW-0812">Transmembrane</keyword>
<evidence type="ECO:0000256" key="4">
    <source>
        <dbReference type="ARBA" id="ARBA00022692"/>
    </source>
</evidence>
<dbReference type="InterPro" id="IPR005828">
    <property type="entry name" value="MFS_sugar_transport-like"/>
</dbReference>
<dbReference type="PROSITE" id="PS50850">
    <property type="entry name" value="MFS"/>
    <property type="match status" value="1"/>
</dbReference>
<name>A0A7J7JFM2_BUGNE</name>
<evidence type="ECO:0000313" key="10">
    <source>
        <dbReference type="Proteomes" id="UP000593567"/>
    </source>
</evidence>
<keyword evidence="5 7" id="KW-1133">Transmembrane helix</keyword>
<dbReference type="PROSITE" id="PS00217">
    <property type="entry name" value="SUGAR_TRANSPORT_2"/>
    <property type="match status" value="1"/>
</dbReference>
<evidence type="ECO:0000256" key="2">
    <source>
        <dbReference type="ARBA" id="ARBA00010992"/>
    </source>
</evidence>
<gene>
    <name evidence="9" type="ORF">EB796_017313</name>
</gene>
<comment type="caution">
    <text evidence="9">The sequence shown here is derived from an EMBL/GenBank/DDBJ whole genome shotgun (WGS) entry which is preliminary data.</text>
</comment>
<evidence type="ECO:0000256" key="1">
    <source>
        <dbReference type="ARBA" id="ARBA00004141"/>
    </source>
</evidence>